<accession>A0ABQ2W1H3</accession>
<evidence type="ECO:0000313" key="4">
    <source>
        <dbReference type="Proteomes" id="UP000660675"/>
    </source>
</evidence>
<dbReference type="Proteomes" id="UP000660675">
    <property type="component" value="Unassembled WGS sequence"/>
</dbReference>
<evidence type="ECO:0000259" key="2">
    <source>
        <dbReference type="Pfam" id="PF11706"/>
    </source>
</evidence>
<gene>
    <name evidence="3" type="ORF">GCM10015535_41860</name>
</gene>
<feature type="domain" description="Zinc finger CGNR" evidence="2">
    <location>
        <begin position="163"/>
        <end position="205"/>
    </location>
</feature>
<dbReference type="Pfam" id="PF07336">
    <property type="entry name" value="ABATE"/>
    <property type="match status" value="1"/>
</dbReference>
<dbReference type="PANTHER" id="PTHR35525:SF3">
    <property type="entry name" value="BLL6575 PROTEIN"/>
    <property type="match status" value="1"/>
</dbReference>
<reference evidence="4" key="1">
    <citation type="journal article" date="2019" name="Int. J. Syst. Evol. Microbiol.">
        <title>The Global Catalogue of Microorganisms (GCM) 10K type strain sequencing project: providing services to taxonomists for standard genome sequencing and annotation.</title>
        <authorList>
            <consortium name="The Broad Institute Genomics Platform"/>
            <consortium name="The Broad Institute Genome Sequencing Center for Infectious Disease"/>
            <person name="Wu L."/>
            <person name="Ma J."/>
        </authorList>
    </citation>
    <scope>NUCLEOTIDE SEQUENCE [LARGE SCALE GENOMIC DNA]</scope>
    <source>
        <strain evidence="4">JCM 4376</strain>
    </source>
</reference>
<evidence type="ECO:0000313" key="3">
    <source>
        <dbReference type="EMBL" id="GGV89074.1"/>
    </source>
</evidence>
<dbReference type="InterPro" id="IPR023286">
    <property type="entry name" value="ABATE_dom_sf"/>
</dbReference>
<dbReference type="SUPFAM" id="SSF160904">
    <property type="entry name" value="Jann2411-like"/>
    <property type="match status" value="1"/>
</dbReference>
<dbReference type="PANTHER" id="PTHR35525">
    <property type="entry name" value="BLL6575 PROTEIN"/>
    <property type="match status" value="1"/>
</dbReference>
<dbReference type="RefSeq" id="WP_189545285.1">
    <property type="nucleotide sequence ID" value="NZ_BMTF01000014.1"/>
</dbReference>
<dbReference type="Pfam" id="PF11706">
    <property type="entry name" value="zf-CGNR"/>
    <property type="match status" value="1"/>
</dbReference>
<proteinExistence type="predicted"/>
<sequence length="222" mass="24848">MTGTIRAHTFKPRDLVGGHIVIDLVNTVTARDAEPIDWLDGYPRLLEWAALTGQFDAAALTDLQRLAEAEPCRAAPALDRTRELREALHDLITALLHQDAPTPATAVDQVEDHWKHAVARARLTVRGNTPQLRVGVETSGLEYLNHELALQAFDLLRALPLERTRICPGLRCGWVFIDSSRAGRRRWCSMATCGNASKGRTHYQRNRQATSRQGRHQPPDDQ</sequence>
<dbReference type="Gene3D" id="1.10.3300.10">
    <property type="entry name" value="Jann2411-like domain"/>
    <property type="match status" value="1"/>
</dbReference>
<dbReference type="InterPro" id="IPR021005">
    <property type="entry name" value="Znf_CGNR"/>
</dbReference>
<dbReference type="InterPro" id="IPR010852">
    <property type="entry name" value="ABATE"/>
</dbReference>
<protein>
    <recommendedName>
        <fullName evidence="2">Zinc finger CGNR domain-containing protein</fullName>
    </recommendedName>
</protein>
<keyword evidence="4" id="KW-1185">Reference proteome</keyword>
<organism evidence="3 4">
    <name type="scientific">Streptomyces gelaticus</name>
    <dbReference type="NCBI Taxonomy" id="285446"/>
    <lineage>
        <taxon>Bacteria</taxon>
        <taxon>Bacillati</taxon>
        <taxon>Actinomycetota</taxon>
        <taxon>Actinomycetes</taxon>
        <taxon>Kitasatosporales</taxon>
        <taxon>Streptomycetaceae</taxon>
        <taxon>Streptomyces</taxon>
    </lineage>
</organism>
<feature type="region of interest" description="Disordered" evidence="1">
    <location>
        <begin position="197"/>
        <end position="222"/>
    </location>
</feature>
<evidence type="ECO:0000256" key="1">
    <source>
        <dbReference type="SAM" id="MobiDB-lite"/>
    </source>
</evidence>
<name>A0ABQ2W1H3_9ACTN</name>
<dbReference type="EMBL" id="BMTF01000014">
    <property type="protein sequence ID" value="GGV89074.1"/>
    <property type="molecule type" value="Genomic_DNA"/>
</dbReference>
<comment type="caution">
    <text evidence="3">The sequence shown here is derived from an EMBL/GenBank/DDBJ whole genome shotgun (WGS) entry which is preliminary data.</text>
</comment>